<dbReference type="GO" id="GO:0016020">
    <property type="term" value="C:membrane"/>
    <property type="evidence" value="ECO:0007669"/>
    <property type="project" value="GOC"/>
</dbReference>
<dbReference type="PANTHER" id="PTHR28026:SF9">
    <property type="entry name" value="2-HYDROXY-PALMITIC ACID DIOXYGENASE MPO1"/>
    <property type="match status" value="1"/>
</dbReference>
<evidence type="ECO:0000313" key="3">
    <source>
        <dbReference type="Proteomes" id="UP000653305"/>
    </source>
</evidence>
<dbReference type="GO" id="GO:0046521">
    <property type="term" value="P:sphingoid catabolic process"/>
    <property type="evidence" value="ECO:0007669"/>
    <property type="project" value="TreeGrafter"/>
</dbReference>
<comment type="caution">
    <text evidence="2">The sequence shown here is derived from an EMBL/GenBank/DDBJ whole genome shotgun (WGS) entry which is preliminary data.</text>
</comment>
<dbReference type="OrthoDB" id="2124888at2759"/>
<dbReference type="PANTHER" id="PTHR28026">
    <property type="entry name" value="DUF962 DOMAIN PROTEIN (AFU_ORTHOLOGUE AFUA_8G05310)"/>
    <property type="match status" value="1"/>
</dbReference>
<name>A0A830B4N2_9LAMI</name>
<evidence type="ECO:0000313" key="2">
    <source>
        <dbReference type="EMBL" id="GFP79573.1"/>
    </source>
</evidence>
<dbReference type="Pfam" id="PF06127">
    <property type="entry name" value="Mpo1-like"/>
    <property type="match status" value="1"/>
</dbReference>
<accession>A0A830B4N2</accession>
<dbReference type="AlphaFoldDB" id="A0A830B4N2"/>
<dbReference type="GO" id="GO:0005783">
    <property type="term" value="C:endoplasmic reticulum"/>
    <property type="evidence" value="ECO:0007669"/>
    <property type="project" value="TreeGrafter"/>
</dbReference>
<feature type="transmembrane region" description="Helical" evidence="1">
    <location>
        <begin position="55"/>
        <end position="78"/>
    </location>
</feature>
<feature type="transmembrane region" description="Helical" evidence="1">
    <location>
        <begin position="84"/>
        <end position="103"/>
    </location>
</feature>
<keyword evidence="1" id="KW-1133">Transmembrane helix</keyword>
<keyword evidence="1" id="KW-0812">Transmembrane</keyword>
<evidence type="ECO:0000256" key="1">
    <source>
        <dbReference type="SAM" id="Phobius"/>
    </source>
</evidence>
<feature type="transmembrane region" description="Helical" evidence="1">
    <location>
        <begin position="20"/>
        <end position="43"/>
    </location>
</feature>
<protein>
    <submittedName>
        <fullName evidence="2">Uncharacterized protein</fullName>
    </submittedName>
</protein>
<dbReference type="Proteomes" id="UP000653305">
    <property type="component" value="Unassembled WGS sequence"/>
</dbReference>
<gene>
    <name evidence="2" type="ORF">PHJA_000100800</name>
</gene>
<dbReference type="InterPro" id="IPR009305">
    <property type="entry name" value="Mpo1-like"/>
</dbReference>
<sequence>MGLFDLEEQFAFYGAYHSNPINIIIHMIFVWPIVFTFLILLYFTPPIFSHAQIELWDQCFLVFNYGFLFIVIYAFYYVSLDRKAGSFAAFLLFLCWVGSSVLAHRLGFSLAWKVVLASQLLCWTGQFIGHDRSHPRNEEIYAKLKELETGLHYVEKELLLSYHSEKLAVAFGLL</sequence>
<reference evidence="2" key="1">
    <citation type="submission" date="2020-07" db="EMBL/GenBank/DDBJ databases">
        <title>Ethylene signaling mediates host invasion by parasitic plants.</title>
        <authorList>
            <person name="Yoshida S."/>
        </authorList>
    </citation>
    <scope>NUCLEOTIDE SEQUENCE</scope>
    <source>
        <strain evidence="2">Okayama</strain>
    </source>
</reference>
<proteinExistence type="predicted"/>
<dbReference type="EMBL" id="BMAC01000010">
    <property type="protein sequence ID" value="GFP79573.1"/>
    <property type="molecule type" value="Genomic_DNA"/>
</dbReference>
<keyword evidence="3" id="KW-1185">Reference proteome</keyword>
<organism evidence="2 3">
    <name type="scientific">Phtheirospermum japonicum</name>
    <dbReference type="NCBI Taxonomy" id="374723"/>
    <lineage>
        <taxon>Eukaryota</taxon>
        <taxon>Viridiplantae</taxon>
        <taxon>Streptophyta</taxon>
        <taxon>Embryophyta</taxon>
        <taxon>Tracheophyta</taxon>
        <taxon>Spermatophyta</taxon>
        <taxon>Magnoliopsida</taxon>
        <taxon>eudicotyledons</taxon>
        <taxon>Gunneridae</taxon>
        <taxon>Pentapetalae</taxon>
        <taxon>asterids</taxon>
        <taxon>lamiids</taxon>
        <taxon>Lamiales</taxon>
        <taxon>Orobanchaceae</taxon>
        <taxon>Orobanchaceae incertae sedis</taxon>
        <taxon>Phtheirospermum</taxon>
    </lineage>
</organism>
<keyword evidence="1" id="KW-0472">Membrane</keyword>